<keyword evidence="3" id="KW-1185">Reference proteome</keyword>
<dbReference type="Pfam" id="PF03358">
    <property type="entry name" value="FMN_red"/>
    <property type="match status" value="1"/>
</dbReference>
<dbReference type="SUPFAM" id="SSF52218">
    <property type="entry name" value="Flavoproteins"/>
    <property type="match status" value="1"/>
</dbReference>
<evidence type="ECO:0000259" key="1">
    <source>
        <dbReference type="Pfam" id="PF03358"/>
    </source>
</evidence>
<organism evidence="2 3">
    <name type="scientific">Nonomuraea polychroma</name>
    <dbReference type="NCBI Taxonomy" id="46176"/>
    <lineage>
        <taxon>Bacteria</taxon>
        <taxon>Bacillati</taxon>
        <taxon>Actinomycetota</taxon>
        <taxon>Actinomycetes</taxon>
        <taxon>Streptosporangiales</taxon>
        <taxon>Streptosporangiaceae</taxon>
        <taxon>Nonomuraea</taxon>
    </lineage>
</organism>
<feature type="domain" description="NADPH-dependent FMN reductase-like" evidence="1">
    <location>
        <begin position="2"/>
        <end position="145"/>
    </location>
</feature>
<comment type="caution">
    <text evidence="2">The sequence shown here is derived from an EMBL/GenBank/DDBJ whole genome shotgun (WGS) entry which is preliminary data.</text>
</comment>
<dbReference type="InterPro" id="IPR029039">
    <property type="entry name" value="Flavoprotein-like_sf"/>
</dbReference>
<evidence type="ECO:0000313" key="3">
    <source>
        <dbReference type="Proteomes" id="UP000284824"/>
    </source>
</evidence>
<name>A0A438MJV2_9ACTN</name>
<dbReference type="InterPro" id="IPR050712">
    <property type="entry name" value="NAD(P)H-dep_reductase"/>
</dbReference>
<dbReference type="InterPro" id="IPR005025">
    <property type="entry name" value="FMN_Rdtase-like_dom"/>
</dbReference>
<accession>A0A438MJV2</accession>
<dbReference type="GO" id="GO:0010181">
    <property type="term" value="F:FMN binding"/>
    <property type="evidence" value="ECO:0007669"/>
    <property type="project" value="TreeGrafter"/>
</dbReference>
<dbReference type="GO" id="GO:0005829">
    <property type="term" value="C:cytosol"/>
    <property type="evidence" value="ECO:0007669"/>
    <property type="project" value="TreeGrafter"/>
</dbReference>
<evidence type="ECO:0000313" key="2">
    <source>
        <dbReference type="EMBL" id="RVX46209.1"/>
    </source>
</evidence>
<dbReference type="Gene3D" id="3.40.50.360">
    <property type="match status" value="1"/>
</dbReference>
<dbReference type="RefSeq" id="WP_127938180.1">
    <property type="nucleotide sequence ID" value="NZ_SAUN01000001.1"/>
</dbReference>
<dbReference type="PANTHER" id="PTHR30543:SF21">
    <property type="entry name" value="NAD(P)H-DEPENDENT FMN REDUCTASE LOT6"/>
    <property type="match status" value="1"/>
</dbReference>
<dbReference type="PANTHER" id="PTHR30543">
    <property type="entry name" value="CHROMATE REDUCTASE"/>
    <property type="match status" value="1"/>
</dbReference>
<sequence>MIKVGIIVASTRPGRVGDSVGRWVLDRATRQGSAQFELVDLKDYDLPQLDEPVPALMTAGYSRPHTHRWAEKVASLDAFVFVTPEYNHSFPGVLKNALDFIYHEWGNKAAGFVGYGMEGAGRAIQHLRSTMAALGIADVRHHVALLMHHDFIDFTELKPQAHQDDAVSAMLEDVIAWGRALKPLRDN</sequence>
<protein>
    <submittedName>
        <fullName evidence="2">NAD(P)H-dependent FMN reductase</fullName>
    </submittedName>
</protein>
<dbReference type="GO" id="GO:0016491">
    <property type="term" value="F:oxidoreductase activity"/>
    <property type="evidence" value="ECO:0007669"/>
    <property type="project" value="InterPro"/>
</dbReference>
<reference evidence="2 3" key="1">
    <citation type="submission" date="2019-01" db="EMBL/GenBank/DDBJ databases">
        <title>Sequencing the genomes of 1000 actinobacteria strains.</title>
        <authorList>
            <person name="Klenk H.-P."/>
        </authorList>
    </citation>
    <scope>NUCLEOTIDE SEQUENCE [LARGE SCALE GENOMIC DNA]</scope>
    <source>
        <strain evidence="2 3">DSM 43925</strain>
    </source>
</reference>
<dbReference type="AlphaFoldDB" id="A0A438MJV2"/>
<proteinExistence type="predicted"/>
<dbReference type="Proteomes" id="UP000284824">
    <property type="component" value="Unassembled WGS sequence"/>
</dbReference>
<dbReference type="EMBL" id="SAUN01000001">
    <property type="protein sequence ID" value="RVX46209.1"/>
    <property type="molecule type" value="Genomic_DNA"/>
</dbReference>
<gene>
    <name evidence="2" type="ORF">EDD27_9066</name>
</gene>
<dbReference type="OrthoDB" id="9812295at2"/>